<dbReference type="SFLD" id="SFLDS00003">
    <property type="entry name" value="Haloacid_Dehalogenase"/>
    <property type="match status" value="1"/>
</dbReference>
<feature type="active site" description="Nucleophile" evidence="3">
    <location>
        <position position="9"/>
    </location>
</feature>
<comment type="cofactor">
    <cofactor evidence="1 3">
        <name>Mg(2+)</name>
        <dbReference type="ChEBI" id="CHEBI:18420"/>
    </cofactor>
</comment>
<keyword evidence="3" id="KW-0479">Metal-binding</keyword>
<dbReference type="InterPro" id="IPR041492">
    <property type="entry name" value="HAD_2"/>
</dbReference>
<organism evidence="4 5">
    <name type="scientific">Candidimonas humi</name>
    <dbReference type="NCBI Taxonomy" id="683355"/>
    <lineage>
        <taxon>Bacteria</taxon>
        <taxon>Pseudomonadati</taxon>
        <taxon>Pseudomonadota</taxon>
        <taxon>Betaproteobacteria</taxon>
        <taxon>Burkholderiales</taxon>
        <taxon>Alcaligenaceae</taxon>
        <taxon>Candidimonas</taxon>
    </lineage>
</organism>
<evidence type="ECO:0000256" key="2">
    <source>
        <dbReference type="ARBA" id="ARBA00006171"/>
    </source>
</evidence>
<keyword evidence="5" id="KW-1185">Reference proteome</keyword>
<dbReference type="EC" id="3.1.3.18" evidence="3"/>
<evidence type="ECO:0000313" key="5">
    <source>
        <dbReference type="Proteomes" id="UP001595848"/>
    </source>
</evidence>
<reference evidence="5" key="1">
    <citation type="journal article" date="2019" name="Int. J. Syst. Evol. Microbiol.">
        <title>The Global Catalogue of Microorganisms (GCM) 10K type strain sequencing project: providing services to taxonomists for standard genome sequencing and annotation.</title>
        <authorList>
            <consortium name="The Broad Institute Genomics Platform"/>
            <consortium name="The Broad Institute Genome Sequencing Center for Infectious Disease"/>
            <person name="Wu L."/>
            <person name="Ma J."/>
        </authorList>
    </citation>
    <scope>NUCLEOTIDE SEQUENCE [LARGE SCALE GENOMIC DNA]</scope>
    <source>
        <strain evidence="5">LMG 24813</strain>
    </source>
</reference>
<dbReference type="InterPro" id="IPR050155">
    <property type="entry name" value="HAD-like_hydrolase_sf"/>
</dbReference>
<dbReference type="Proteomes" id="UP001595848">
    <property type="component" value="Unassembled WGS sequence"/>
</dbReference>
<sequence>MPFAAALLDLDGTLLDTIPDLADASNAMLAELGLAGLPQEQVATYVGKGTPNLVARLLQARDTAAGRADPEARFREALASFQRHYHQCNGRRAILYPGVVEGLQAMRAQGMKLAIVTNKPTEFTLPLLRLKGLDTYFDQIVCGDTCAEKKPHPMPMLHACKLLGVQAAQALAIGDSLNDAQAARAAGVRVLAVPYGYNEGSSVHDLDVDAIVTSIEDAARWASEH</sequence>
<dbReference type="NCBIfam" id="TIGR01549">
    <property type="entry name" value="HAD-SF-IA-v1"/>
    <property type="match status" value="1"/>
</dbReference>
<dbReference type="PANTHER" id="PTHR43434:SF1">
    <property type="entry name" value="PHOSPHOGLYCOLATE PHOSPHATASE"/>
    <property type="match status" value="1"/>
</dbReference>
<comment type="similarity">
    <text evidence="2 3">Belongs to the HAD-like hydrolase superfamily. CbbY/CbbZ/Gph/YieH family.</text>
</comment>
<keyword evidence="3" id="KW-0460">Magnesium</keyword>
<evidence type="ECO:0000256" key="1">
    <source>
        <dbReference type="ARBA" id="ARBA00001946"/>
    </source>
</evidence>
<gene>
    <name evidence="4" type="ORF">ACFOY1_13350</name>
</gene>
<feature type="binding site" evidence="3">
    <location>
        <position position="9"/>
    </location>
    <ligand>
        <name>Mg(2+)</name>
        <dbReference type="ChEBI" id="CHEBI:18420"/>
    </ligand>
</feature>
<keyword evidence="3 4" id="KW-0378">Hydrolase</keyword>
<dbReference type="InterPro" id="IPR006439">
    <property type="entry name" value="HAD-SF_hydro_IA"/>
</dbReference>
<accession>A0ABV8P1B4</accession>
<evidence type="ECO:0000256" key="3">
    <source>
        <dbReference type="HAMAP-Rule" id="MF_00495"/>
    </source>
</evidence>
<evidence type="ECO:0000313" key="4">
    <source>
        <dbReference type="EMBL" id="MFC4201940.1"/>
    </source>
</evidence>
<feature type="binding site" evidence="3">
    <location>
        <position position="11"/>
    </location>
    <ligand>
        <name>Mg(2+)</name>
        <dbReference type="ChEBI" id="CHEBI:18420"/>
    </ligand>
</feature>
<dbReference type="NCBIfam" id="NF009695">
    <property type="entry name" value="PRK13222.1-2"/>
    <property type="match status" value="1"/>
</dbReference>
<comment type="caution">
    <text evidence="4">The sequence shown here is derived from an EMBL/GenBank/DDBJ whole genome shotgun (WGS) entry which is preliminary data.</text>
</comment>
<dbReference type="Pfam" id="PF13419">
    <property type="entry name" value="HAD_2"/>
    <property type="match status" value="1"/>
</dbReference>
<dbReference type="InterPro" id="IPR006549">
    <property type="entry name" value="HAD-SF_hydro_IIIA"/>
</dbReference>
<dbReference type="NCBIfam" id="TIGR01509">
    <property type="entry name" value="HAD-SF-IA-v3"/>
    <property type="match status" value="1"/>
</dbReference>
<dbReference type="RefSeq" id="WP_217964800.1">
    <property type="nucleotide sequence ID" value="NZ_JAHTBN010000004.1"/>
</dbReference>
<comment type="catalytic activity">
    <reaction evidence="3">
        <text>2-phosphoglycolate + H2O = glycolate + phosphate</text>
        <dbReference type="Rhea" id="RHEA:14369"/>
        <dbReference type="ChEBI" id="CHEBI:15377"/>
        <dbReference type="ChEBI" id="CHEBI:29805"/>
        <dbReference type="ChEBI" id="CHEBI:43474"/>
        <dbReference type="ChEBI" id="CHEBI:58033"/>
        <dbReference type="EC" id="3.1.3.18"/>
    </reaction>
</comment>
<proteinExistence type="inferred from homology"/>
<dbReference type="SFLD" id="SFLDG01129">
    <property type="entry name" value="C1.5:_HAD__Beta-PGM__Phosphata"/>
    <property type="match status" value="1"/>
</dbReference>
<name>A0ABV8P1B4_9BURK</name>
<protein>
    <recommendedName>
        <fullName evidence="3">Phosphoglycolate phosphatase</fullName>
        <shortName evidence="3">PGP</shortName>
        <shortName evidence="3">PGPase</shortName>
        <ecNumber evidence="3">3.1.3.18</ecNumber>
    </recommendedName>
</protein>
<comment type="function">
    <text evidence="3">Specifically catalyzes the dephosphorylation of 2-phosphoglycolate. Is involved in the dissimilation of the intracellular 2-phosphoglycolate formed during the DNA repair of 3'-phosphoglycolate ends, a major class of DNA lesions induced by oxidative stress.</text>
</comment>
<comment type="pathway">
    <text evidence="3">Organic acid metabolism; glycolate biosynthesis; glycolate from 2-phosphoglycolate: step 1/1.</text>
</comment>
<dbReference type="HAMAP" id="MF_00495">
    <property type="entry name" value="GPH_hydrolase_bact"/>
    <property type="match status" value="1"/>
</dbReference>
<dbReference type="PANTHER" id="PTHR43434">
    <property type="entry name" value="PHOSPHOGLYCOLATE PHOSPHATASE"/>
    <property type="match status" value="1"/>
</dbReference>
<dbReference type="NCBIfam" id="TIGR01449">
    <property type="entry name" value="PGP_bact"/>
    <property type="match status" value="1"/>
</dbReference>
<dbReference type="SFLD" id="SFLDG01135">
    <property type="entry name" value="C1.5.6:_HAD__Beta-PGM__Phospha"/>
    <property type="match status" value="1"/>
</dbReference>
<dbReference type="NCBIfam" id="TIGR01662">
    <property type="entry name" value="HAD-SF-IIIA"/>
    <property type="match status" value="1"/>
</dbReference>
<keyword evidence="3" id="KW-0119">Carbohydrate metabolism</keyword>
<dbReference type="InterPro" id="IPR037512">
    <property type="entry name" value="PGPase_prok"/>
</dbReference>
<feature type="binding site" evidence="3">
    <location>
        <position position="175"/>
    </location>
    <ligand>
        <name>Mg(2+)</name>
        <dbReference type="ChEBI" id="CHEBI:18420"/>
    </ligand>
</feature>
<dbReference type="EMBL" id="JBHSBV010000004">
    <property type="protein sequence ID" value="MFC4201940.1"/>
    <property type="molecule type" value="Genomic_DNA"/>
</dbReference>
<dbReference type="GO" id="GO:0008967">
    <property type="term" value="F:phosphoglycolate phosphatase activity"/>
    <property type="evidence" value="ECO:0007669"/>
    <property type="project" value="UniProtKB-EC"/>
</dbReference>